<dbReference type="SUPFAM" id="SSF52374">
    <property type="entry name" value="Nucleotidylyl transferase"/>
    <property type="match status" value="1"/>
</dbReference>
<feature type="domain" description="Cytidyltransferase-like" evidence="3">
    <location>
        <begin position="18"/>
        <end position="120"/>
    </location>
</feature>
<accession>A0A852R5S9</accession>
<evidence type="ECO:0000259" key="3">
    <source>
        <dbReference type="Pfam" id="PF01467"/>
    </source>
</evidence>
<dbReference type="EMBL" id="JACCBF010000001">
    <property type="protein sequence ID" value="NYD28951.1"/>
    <property type="molecule type" value="Genomic_DNA"/>
</dbReference>
<comment type="caution">
    <text evidence="4">The sequence shown here is derived from an EMBL/GenBank/DDBJ whole genome shotgun (WGS) entry which is preliminary data.</text>
</comment>
<name>A0A852R5S9_9ACTN</name>
<dbReference type="EC" id="2.7.7.39" evidence="4"/>
<dbReference type="RefSeq" id="WP_179725237.1">
    <property type="nucleotide sequence ID" value="NZ_BAABEF010000001.1"/>
</dbReference>
<gene>
    <name evidence="4" type="ORF">BJ958_000497</name>
</gene>
<dbReference type="Proteomes" id="UP000582231">
    <property type="component" value="Unassembled WGS sequence"/>
</dbReference>
<dbReference type="PANTHER" id="PTHR43793:SF1">
    <property type="entry name" value="FAD SYNTHASE"/>
    <property type="match status" value="1"/>
</dbReference>
<proteinExistence type="predicted"/>
<evidence type="ECO:0000313" key="4">
    <source>
        <dbReference type="EMBL" id="NYD28951.1"/>
    </source>
</evidence>
<dbReference type="Pfam" id="PF01467">
    <property type="entry name" value="CTP_transf_like"/>
    <property type="match status" value="1"/>
</dbReference>
<evidence type="ECO:0000256" key="2">
    <source>
        <dbReference type="ARBA" id="ARBA00022695"/>
    </source>
</evidence>
<dbReference type="GO" id="GO:0047348">
    <property type="term" value="F:glycerol-3-phosphate cytidylyltransferase activity"/>
    <property type="evidence" value="ECO:0007669"/>
    <property type="project" value="UniProtKB-EC"/>
</dbReference>
<evidence type="ECO:0000313" key="5">
    <source>
        <dbReference type="Proteomes" id="UP000582231"/>
    </source>
</evidence>
<keyword evidence="1 4" id="KW-0808">Transferase</keyword>
<dbReference type="AlphaFoldDB" id="A0A852R5S9"/>
<dbReference type="NCBIfam" id="TIGR00125">
    <property type="entry name" value="cyt_tran_rel"/>
    <property type="match status" value="1"/>
</dbReference>
<keyword evidence="5" id="KW-1185">Reference proteome</keyword>
<dbReference type="InterPro" id="IPR014729">
    <property type="entry name" value="Rossmann-like_a/b/a_fold"/>
</dbReference>
<dbReference type="PANTHER" id="PTHR43793">
    <property type="entry name" value="FAD SYNTHASE"/>
    <property type="match status" value="1"/>
</dbReference>
<evidence type="ECO:0000256" key="1">
    <source>
        <dbReference type="ARBA" id="ARBA00022679"/>
    </source>
</evidence>
<organism evidence="4 5">
    <name type="scientific">Nocardioides kongjuensis</name>
    <dbReference type="NCBI Taxonomy" id="349522"/>
    <lineage>
        <taxon>Bacteria</taxon>
        <taxon>Bacillati</taxon>
        <taxon>Actinomycetota</taxon>
        <taxon>Actinomycetes</taxon>
        <taxon>Propionibacteriales</taxon>
        <taxon>Nocardioidaceae</taxon>
        <taxon>Nocardioides</taxon>
    </lineage>
</organism>
<dbReference type="InterPro" id="IPR050385">
    <property type="entry name" value="Archaeal_FAD_synthase"/>
</dbReference>
<keyword evidence="2 4" id="KW-0548">Nucleotidyltransferase</keyword>
<reference evidence="4 5" key="1">
    <citation type="submission" date="2020-07" db="EMBL/GenBank/DDBJ databases">
        <title>Sequencing the genomes of 1000 actinobacteria strains.</title>
        <authorList>
            <person name="Klenk H.-P."/>
        </authorList>
    </citation>
    <scope>NUCLEOTIDE SEQUENCE [LARGE SCALE GENOMIC DNA]</scope>
    <source>
        <strain evidence="4 5">DSM 19082</strain>
    </source>
</reference>
<dbReference type="Gene3D" id="3.40.50.620">
    <property type="entry name" value="HUPs"/>
    <property type="match status" value="1"/>
</dbReference>
<sequence>MKKSGDVVGSVNGPVIGYVPGAFDLFHVGHLNALRQARQWCDVLVAGVVADEVCVATKGVLPTVPLAERLEIVEAIGIVDAVYAENTPDKTDSWRDVGFHRIFKGDDWQGTAKGRRLEEQMAALGVEVTYFPYTLQTSSTALRKALAHRGASTA</sequence>
<protein>
    <submittedName>
        <fullName evidence="4">Glycerol-3-phosphate cytidylyltransferase</fullName>
        <ecNumber evidence="4">2.7.7.39</ecNumber>
    </submittedName>
</protein>
<dbReference type="InterPro" id="IPR004821">
    <property type="entry name" value="Cyt_trans-like"/>
</dbReference>